<feature type="transmembrane region" description="Helical" evidence="3">
    <location>
        <begin position="10"/>
        <end position="28"/>
    </location>
</feature>
<dbReference type="Proteomes" id="UP001595814">
    <property type="component" value="Unassembled WGS sequence"/>
</dbReference>
<dbReference type="Pfam" id="PF01522">
    <property type="entry name" value="Polysacc_deac_1"/>
    <property type="match status" value="1"/>
</dbReference>
<protein>
    <submittedName>
        <fullName evidence="5">Polysaccharide deacetylase family protein</fullName>
        <ecNumber evidence="5">3.-.-.-</ecNumber>
    </submittedName>
</protein>
<keyword evidence="6" id="KW-1185">Reference proteome</keyword>
<proteinExistence type="predicted"/>
<keyword evidence="2 5" id="KW-0378">Hydrolase</keyword>
<keyword evidence="3" id="KW-0812">Transmembrane</keyword>
<dbReference type="InterPro" id="IPR050248">
    <property type="entry name" value="Polysacc_deacetylase_ArnD"/>
</dbReference>
<evidence type="ECO:0000313" key="5">
    <source>
        <dbReference type="EMBL" id="MFC4095344.1"/>
    </source>
</evidence>
<evidence type="ECO:0000256" key="2">
    <source>
        <dbReference type="ARBA" id="ARBA00022801"/>
    </source>
</evidence>
<comment type="caution">
    <text evidence="5">The sequence shown here is derived from an EMBL/GenBank/DDBJ whole genome shotgun (WGS) entry which is preliminary data.</text>
</comment>
<feature type="domain" description="NodB homology" evidence="4">
    <location>
        <begin position="72"/>
        <end position="250"/>
    </location>
</feature>
<name>A0ABV8JRG1_9FLAO</name>
<dbReference type="InterPro" id="IPR011330">
    <property type="entry name" value="Glyco_hydro/deAcase_b/a-brl"/>
</dbReference>
<dbReference type="EC" id="3.-.-.-" evidence="5"/>
<evidence type="ECO:0000256" key="3">
    <source>
        <dbReference type="SAM" id="Phobius"/>
    </source>
</evidence>
<dbReference type="PROSITE" id="PS51677">
    <property type="entry name" value="NODB"/>
    <property type="match status" value="1"/>
</dbReference>
<keyword evidence="1" id="KW-0479">Metal-binding</keyword>
<dbReference type="GO" id="GO:0016787">
    <property type="term" value="F:hydrolase activity"/>
    <property type="evidence" value="ECO:0007669"/>
    <property type="project" value="UniProtKB-KW"/>
</dbReference>
<gene>
    <name evidence="5" type="ORF">ACFOUT_05635</name>
</gene>
<sequence>MLGGLLTRRVVYPTTALVLIALIVYDYFYHVPWYTYVFIILTWFLITLCGSFFVRWNFHLTSISFNKNIDKNWVSITFDDGPDPSFTPRMLDLLKKYEAKATFFCIAHKVEKHPEILRRIISEGHTVGNHTYSHSRSFGFYGVTEVEQELQKAKDTIKEISGLTMNMYRPAFGVTNPSIEKVVKKLKVVSIGWNVRSLDTTPRTENMVLKRITSKVKKGDVILLHDTSDKSVAVLERLLVFLQQKNLQSVPVDQLLGINAYVQD</sequence>
<keyword evidence="3" id="KW-1133">Transmembrane helix</keyword>
<feature type="transmembrane region" description="Helical" evidence="3">
    <location>
        <begin position="34"/>
        <end position="54"/>
    </location>
</feature>
<organism evidence="5 6">
    <name type="scientific">Euzebyella saccharophila</name>
    <dbReference type="NCBI Taxonomy" id="679664"/>
    <lineage>
        <taxon>Bacteria</taxon>
        <taxon>Pseudomonadati</taxon>
        <taxon>Bacteroidota</taxon>
        <taxon>Flavobacteriia</taxon>
        <taxon>Flavobacteriales</taxon>
        <taxon>Flavobacteriaceae</taxon>
        <taxon>Euzebyella</taxon>
    </lineage>
</organism>
<dbReference type="PANTHER" id="PTHR10587">
    <property type="entry name" value="GLYCOSYL TRANSFERASE-RELATED"/>
    <property type="match status" value="1"/>
</dbReference>
<evidence type="ECO:0000256" key="1">
    <source>
        <dbReference type="ARBA" id="ARBA00022723"/>
    </source>
</evidence>
<dbReference type="InterPro" id="IPR002509">
    <property type="entry name" value="NODB_dom"/>
</dbReference>
<dbReference type="EMBL" id="JBHSAW010000004">
    <property type="protein sequence ID" value="MFC4095344.1"/>
    <property type="molecule type" value="Genomic_DNA"/>
</dbReference>
<evidence type="ECO:0000313" key="6">
    <source>
        <dbReference type="Proteomes" id="UP001595814"/>
    </source>
</evidence>
<dbReference type="PANTHER" id="PTHR10587:SF133">
    <property type="entry name" value="CHITIN DEACETYLASE 1-RELATED"/>
    <property type="match status" value="1"/>
</dbReference>
<dbReference type="CDD" id="cd10917">
    <property type="entry name" value="CE4_NodB_like_6s_7s"/>
    <property type="match status" value="1"/>
</dbReference>
<evidence type="ECO:0000259" key="4">
    <source>
        <dbReference type="PROSITE" id="PS51677"/>
    </source>
</evidence>
<dbReference type="SUPFAM" id="SSF88713">
    <property type="entry name" value="Glycoside hydrolase/deacetylase"/>
    <property type="match status" value="1"/>
</dbReference>
<keyword evidence="3" id="KW-0472">Membrane</keyword>
<dbReference type="Gene3D" id="3.20.20.370">
    <property type="entry name" value="Glycoside hydrolase/deacetylase"/>
    <property type="match status" value="1"/>
</dbReference>
<reference evidence="6" key="1">
    <citation type="journal article" date="2019" name="Int. J. Syst. Evol. Microbiol.">
        <title>The Global Catalogue of Microorganisms (GCM) 10K type strain sequencing project: providing services to taxonomists for standard genome sequencing and annotation.</title>
        <authorList>
            <consortium name="The Broad Institute Genomics Platform"/>
            <consortium name="The Broad Institute Genome Sequencing Center for Infectious Disease"/>
            <person name="Wu L."/>
            <person name="Ma J."/>
        </authorList>
    </citation>
    <scope>NUCLEOTIDE SEQUENCE [LARGE SCALE GENOMIC DNA]</scope>
    <source>
        <strain evidence="6">CECT 7477</strain>
    </source>
</reference>
<dbReference type="RefSeq" id="WP_192460961.1">
    <property type="nucleotide sequence ID" value="NZ_JACYFJ010000001.1"/>
</dbReference>
<accession>A0ABV8JRG1</accession>